<organism evidence="3 4">
    <name type="scientific">Triparma columacea</name>
    <dbReference type="NCBI Taxonomy" id="722753"/>
    <lineage>
        <taxon>Eukaryota</taxon>
        <taxon>Sar</taxon>
        <taxon>Stramenopiles</taxon>
        <taxon>Ochrophyta</taxon>
        <taxon>Bolidophyceae</taxon>
        <taxon>Parmales</taxon>
        <taxon>Triparmaceae</taxon>
        <taxon>Triparma</taxon>
    </lineage>
</organism>
<name>A0A9W7L4F0_9STRA</name>
<dbReference type="InterPro" id="IPR002035">
    <property type="entry name" value="VWF_A"/>
</dbReference>
<feature type="compositionally biased region" description="Pro residues" evidence="1">
    <location>
        <begin position="26"/>
        <end position="41"/>
    </location>
</feature>
<dbReference type="SUPFAM" id="SSF53300">
    <property type="entry name" value="vWA-like"/>
    <property type="match status" value="1"/>
</dbReference>
<dbReference type="PROSITE" id="PS50234">
    <property type="entry name" value="VWFA"/>
    <property type="match status" value="1"/>
</dbReference>
<gene>
    <name evidence="3" type="ORF">TrCOL_g11758</name>
</gene>
<protein>
    <recommendedName>
        <fullName evidence="2">VWFA domain-containing protein</fullName>
    </recommendedName>
</protein>
<dbReference type="Proteomes" id="UP001165065">
    <property type="component" value="Unassembled WGS sequence"/>
</dbReference>
<evidence type="ECO:0000256" key="1">
    <source>
        <dbReference type="SAM" id="MobiDB-lite"/>
    </source>
</evidence>
<comment type="caution">
    <text evidence="3">The sequence shown here is derived from an EMBL/GenBank/DDBJ whole genome shotgun (WGS) entry which is preliminary data.</text>
</comment>
<evidence type="ECO:0000313" key="3">
    <source>
        <dbReference type="EMBL" id="GMI28649.1"/>
    </source>
</evidence>
<dbReference type="Pfam" id="PF00092">
    <property type="entry name" value="VWA"/>
    <property type="match status" value="1"/>
</dbReference>
<dbReference type="AlphaFoldDB" id="A0A9W7L4F0"/>
<dbReference type="PANTHER" id="PTHR10579">
    <property type="entry name" value="CALCIUM-ACTIVATED CHLORIDE CHANNEL REGULATOR"/>
    <property type="match status" value="1"/>
</dbReference>
<dbReference type="InterPro" id="IPR051266">
    <property type="entry name" value="CLCR"/>
</dbReference>
<sequence>MTTPPDSLASKLQSTTMDSDDFIHVPQPPPSSPTEATPPPVPTLTLKLRQKNAVVGLNSTSPSSTQYVATVTASSLVTEEARSPVDISVALDVSGSMSGSKLDLCKKTLRVLISELKATDRLSLCTFSDDAKEVFPLTALTQAAKEDLVRKVGLIRTTGCTNISGGLGMSVSSLLSSPPTSSSPTVRSVLLLTDGHANRGISEPDALLSLVKGMIPSNDNISINTFGYGSDHNADLLKGISEATKNQGSYYFVESEDNVSSAFGDCLGGLMSVAAQNIKLTIMVDKSDEEGKLSFDIAHPSAQGGGDDRTKTLMLGDVFAEEVKDFIVNVTYSTSVTSEVVVSAKLNYLDITRCELVESPESQISTSFVEGTAEMSETDKYVLLQGLRVKVYETLEAANNRAKSSGEVEAARKMITDLLAAIKADTDSLTLSEEERRSVSMYEADLRDALSSMVSYDSYQRTGSKFMMKKMQSHAFQRCNESDEMTANAYRGSSKMAYASRMKGKMGSMFGK</sequence>
<evidence type="ECO:0000313" key="4">
    <source>
        <dbReference type="Proteomes" id="UP001165065"/>
    </source>
</evidence>
<feature type="compositionally biased region" description="Polar residues" evidence="1">
    <location>
        <begin position="1"/>
        <end position="17"/>
    </location>
</feature>
<proteinExistence type="predicted"/>
<reference evidence="4" key="1">
    <citation type="journal article" date="2023" name="Commun. Biol.">
        <title>Genome analysis of Parmales, the sister group of diatoms, reveals the evolutionary specialization of diatoms from phago-mixotrophs to photoautotrophs.</title>
        <authorList>
            <person name="Ban H."/>
            <person name="Sato S."/>
            <person name="Yoshikawa S."/>
            <person name="Yamada K."/>
            <person name="Nakamura Y."/>
            <person name="Ichinomiya M."/>
            <person name="Sato N."/>
            <person name="Blanc-Mathieu R."/>
            <person name="Endo H."/>
            <person name="Kuwata A."/>
            <person name="Ogata H."/>
        </authorList>
    </citation>
    <scope>NUCLEOTIDE SEQUENCE [LARGE SCALE GENOMIC DNA]</scope>
</reference>
<keyword evidence="4" id="KW-1185">Reference proteome</keyword>
<evidence type="ECO:0000259" key="2">
    <source>
        <dbReference type="PROSITE" id="PS50234"/>
    </source>
</evidence>
<dbReference type="InterPro" id="IPR036465">
    <property type="entry name" value="vWFA_dom_sf"/>
</dbReference>
<dbReference type="SMART" id="SM00327">
    <property type="entry name" value="VWA"/>
    <property type="match status" value="1"/>
</dbReference>
<dbReference type="EMBL" id="BRYA01000666">
    <property type="protein sequence ID" value="GMI28649.1"/>
    <property type="molecule type" value="Genomic_DNA"/>
</dbReference>
<feature type="region of interest" description="Disordered" evidence="1">
    <location>
        <begin position="1"/>
        <end position="41"/>
    </location>
</feature>
<dbReference type="OrthoDB" id="299997at2759"/>
<feature type="domain" description="VWFA" evidence="2">
    <location>
        <begin position="86"/>
        <end position="267"/>
    </location>
</feature>
<dbReference type="PANTHER" id="PTHR10579:SF43">
    <property type="entry name" value="ZINC FINGER (C3HC4-TYPE RING FINGER) FAMILY PROTEIN"/>
    <property type="match status" value="1"/>
</dbReference>
<accession>A0A9W7L4F0</accession>
<dbReference type="Gene3D" id="3.40.50.410">
    <property type="entry name" value="von Willebrand factor, type A domain"/>
    <property type="match status" value="1"/>
</dbReference>